<feature type="domain" description="Phosphoadenosine phosphosulphate reductase" evidence="1">
    <location>
        <begin position="73"/>
        <end position="275"/>
    </location>
</feature>
<sequence length="430" mass="49923">MSTEIDELAPNEVPLELLSEELEDLDLGDDEEDDGFAGTDTFVNRGLVVLDMDVHEAALARIRWLWDEFDGKVSVSFSGGKDSTVVLELAAIVARERGQKLRVQFLDQEAEWQSTRDYVRFLKDTREDLEVEWYQIPFKMFNASSHATEDKWGFMWPEGAPDDFYMRPPEVDSIRVNDFGTDRFKEVLGAINKRVGGVHLTGMRAEESPTRRLGMTTAPTYKYATWGAGDPDVPKDKPGAFWMMHPIYDWSYRDVWQAIESYGWKYNRLYDEMFRYGVPHMQMRVSALIHSGAVRAVAQVQEIEPETWEALVRRFGGVNAAAHTGVNDILERYRKNKPNVFDTYVEYFNYLVDNIIDEEYQEGFRSQFRRAQKMLPWMHPERIAQKMLAAVLKNDRSDYTFSKWTTGSVRWGKQVRRQTGKWPVSVPLED</sequence>
<dbReference type="KEGG" id="vg:54992625"/>
<dbReference type="Pfam" id="PF01507">
    <property type="entry name" value="PAPS_reduct"/>
    <property type="match status" value="1"/>
</dbReference>
<accession>A0A2U8UUD6</accession>
<evidence type="ECO:0000313" key="3">
    <source>
        <dbReference type="Proteomes" id="UP000247284"/>
    </source>
</evidence>
<dbReference type="Pfam" id="PF11922">
    <property type="entry name" value="DUF3440"/>
    <property type="match status" value="1"/>
</dbReference>
<dbReference type="EMBL" id="MH183162">
    <property type="protein sequence ID" value="AWN07825.1"/>
    <property type="molecule type" value="Genomic_DNA"/>
</dbReference>
<dbReference type="RefSeq" id="YP_009802093.1">
    <property type="nucleotide sequence ID" value="NC_047977.1"/>
</dbReference>
<evidence type="ECO:0000259" key="1">
    <source>
        <dbReference type="Pfam" id="PF01507"/>
    </source>
</evidence>
<dbReference type="GO" id="GO:0016779">
    <property type="term" value="F:nucleotidyltransferase activity"/>
    <property type="evidence" value="ECO:0007669"/>
    <property type="project" value="UniProtKB-KW"/>
</dbReference>
<dbReference type="InterPro" id="IPR002500">
    <property type="entry name" value="PAPS_reduct_dom"/>
</dbReference>
<dbReference type="Gene3D" id="3.40.50.620">
    <property type="entry name" value="HUPs"/>
    <property type="match status" value="1"/>
</dbReference>
<evidence type="ECO:0000313" key="2">
    <source>
        <dbReference type="EMBL" id="AWN07825.1"/>
    </source>
</evidence>
<dbReference type="InterPro" id="IPR021845">
    <property type="entry name" value="DUF3440"/>
</dbReference>
<proteinExistence type="predicted"/>
<gene>
    <name evidence="2" type="primary">158</name>
    <name evidence="2" type="ORF">PBI_HENDRIX_158</name>
</gene>
<dbReference type="InterPro" id="IPR014729">
    <property type="entry name" value="Rossmann-like_a/b/a_fold"/>
</dbReference>
<dbReference type="GeneID" id="54992625"/>
<reference evidence="3" key="1">
    <citation type="submission" date="2018-04" db="EMBL/GenBank/DDBJ databases">
        <authorList>
            <person name="Go L.Y."/>
            <person name="Mitchell J.A."/>
        </authorList>
    </citation>
    <scope>NUCLEOTIDE SEQUENCE [LARGE SCALE GENOMIC DNA]</scope>
</reference>
<name>A0A2U8UUD6_9CAUD</name>
<dbReference type="PANTHER" id="PTHR30083:SF0">
    <property type="entry name" value="3'-PHOSPHOADENOSINE 5'-PHOSPHOSULFATE SULFOTRANSFERASE (PAPS REDUCTASE)_FAD SYNTHETASE"/>
    <property type="match status" value="1"/>
</dbReference>
<dbReference type="Proteomes" id="UP000247284">
    <property type="component" value="Segment"/>
</dbReference>
<keyword evidence="2" id="KW-0808">Transferase</keyword>
<keyword evidence="3" id="KW-1185">Reference proteome</keyword>
<dbReference type="GO" id="GO:0071453">
    <property type="term" value="P:cellular response to oxygen levels"/>
    <property type="evidence" value="ECO:0007669"/>
    <property type="project" value="TreeGrafter"/>
</dbReference>
<dbReference type="PANTHER" id="PTHR30083">
    <property type="entry name" value="TRANSCRIPTIONAL REGULATOR-RELATED"/>
    <property type="match status" value="1"/>
</dbReference>
<protein>
    <submittedName>
        <fullName evidence="2">Adenylyltransferase</fullName>
    </submittedName>
</protein>
<dbReference type="SUPFAM" id="SSF52402">
    <property type="entry name" value="Adenine nucleotide alpha hydrolases-like"/>
    <property type="match status" value="1"/>
</dbReference>
<organism evidence="2 3">
    <name type="scientific">Microbacterium phage Hendrix</name>
    <dbReference type="NCBI Taxonomy" id="2182341"/>
    <lineage>
        <taxon>Viruses</taxon>
        <taxon>Duplodnaviria</taxon>
        <taxon>Heunggongvirae</taxon>
        <taxon>Uroviricota</taxon>
        <taxon>Caudoviricetes</taxon>
        <taxon>Rogerhendrixvirus</taxon>
        <taxon>Rogerhendrixvirus hendrix</taxon>
    </lineage>
</organism>
<keyword evidence="2" id="KW-0548">Nucleotidyltransferase</keyword>